<feature type="region of interest" description="Disordered" evidence="1">
    <location>
        <begin position="901"/>
        <end position="953"/>
    </location>
</feature>
<dbReference type="PANTHER" id="PTHR31534:SF3">
    <property type="entry name" value="HPC2-RELATED DOMAIN-CONTAINING PROTEIN"/>
    <property type="match status" value="1"/>
</dbReference>
<feature type="domain" description="Hpc2-related" evidence="2">
    <location>
        <begin position="94"/>
        <end position="129"/>
    </location>
</feature>
<dbReference type="EMBL" id="DS268561">
    <property type="protein sequence ID" value="EFO90104.1"/>
    <property type="molecule type" value="Genomic_DNA"/>
</dbReference>
<dbReference type="FunCoup" id="E3N921">
    <property type="interactions" value="1236"/>
</dbReference>
<feature type="compositionally biased region" description="Low complexity" evidence="1">
    <location>
        <begin position="1204"/>
        <end position="1224"/>
    </location>
</feature>
<proteinExistence type="predicted"/>
<feature type="compositionally biased region" description="Low complexity" evidence="1">
    <location>
        <begin position="738"/>
        <end position="787"/>
    </location>
</feature>
<feature type="compositionally biased region" description="Low complexity" evidence="1">
    <location>
        <begin position="1365"/>
        <end position="1378"/>
    </location>
</feature>
<dbReference type="PANTHER" id="PTHR31534">
    <property type="entry name" value="ATAXIN 7, ISOFORM A"/>
    <property type="match status" value="1"/>
</dbReference>
<reference evidence="3" key="1">
    <citation type="submission" date="2007-07" db="EMBL/GenBank/DDBJ databases">
        <title>PCAP assembly of the Caenorhabditis remanei genome.</title>
        <authorList>
            <consortium name="The Caenorhabditis remanei Sequencing Consortium"/>
            <person name="Wilson R.K."/>
        </authorList>
    </citation>
    <scope>NUCLEOTIDE SEQUENCE [LARGE SCALE GENOMIC DNA]</scope>
    <source>
        <strain evidence="3">PB4641</strain>
    </source>
</reference>
<dbReference type="HOGENOM" id="CLU_253363_0_0_1"/>
<protein>
    <submittedName>
        <fullName evidence="3">CRE-PQN-80 protein</fullName>
    </submittedName>
</protein>
<keyword evidence="4" id="KW-1185">Reference proteome</keyword>
<name>E3N921_CAERE</name>
<dbReference type="OrthoDB" id="68076at2759"/>
<feature type="region of interest" description="Disordered" evidence="1">
    <location>
        <begin position="738"/>
        <end position="797"/>
    </location>
</feature>
<feature type="compositionally biased region" description="Low complexity" evidence="1">
    <location>
        <begin position="1248"/>
        <end position="1275"/>
    </location>
</feature>
<feature type="compositionally biased region" description="Pro residues" evidence="1">
    <location>
        <begin position="204"/>
        <end position="216"/>
    </location>
</feature>
<dbReference type="OMA" id="MGMNMTP"/>
<evidence type="ECO:0000313" key="4">
    <source>
        <dbReference type="Proteomes" id="UP000008281"/>
    </source>
</evidence>
<feature type="region of interest" description="Disordered" evidence="1">
    <location>
        <begin position="1170"/>
        <end position="1378"/>
    </location>
</feature>
<feature type="compositionally biased region" description="Low complexity" evidence="1">
    <location>
        <begin position="236"/>
        <end position="247"/>
    </location>
</feature>
<organism evidence="4">
    <name type="scientific">Caenorhabditis remanei</name>
    <name type="common">Caenorhabditis vulgaris</name>
    <dbReference type="NCBI Taxonomy" id="31234"/>
    <lineage>
        <taxon>Eukaryota</taxon>
        <taxon>Metazoa</taxon>
        <taxon>Ecdysozoa</taxon>
        <taxon>Nematoda</taxon>
        <taxon>Chromadorea</taxon>
        <taxon>Rhabditida</taxon>
        <taxon>Rhabditina</taxon>
        <taxon>Rhabditomorpha</taxon>
        <taxon>Rhabditoidea</taxon>
        <taxon>Rhabditidae</taxon>
        <taxon>Peloderinae</taxon>
        <taxon>Caenorhabditis</taxon>
    </lineage>
</organism>
<gene>
    <name evidence="3" type="primary">Cre-pqn-80</name>
    <name evidence="3" type="ORF">CRE_20922</name>
</gene>
<feature type="compositionally biased region" description="Polar residues" evidence="1">
    <location>
        <begin position="1348"/>
        <end position="1364"/>
    </location>
</feature>
<feature type="compositionally biased region" description="Polar residues" evidence="1">
    <location>
        <begin position="266"/>
        <end position="289"/>
    </location>
</feature>
<dbReference type="STRING" id="31234.E3N921"/>
<feature type="region of interest" description="Disordered" evidence="1">
    <location>
        <begin position="1391"/>
        <end position="1412"/>
    </location>
</feature>
<dbReference type="InterPro" id="IPR053109">
    <property type="entry name" value="Ser/Thr-Kinase-Related"/>
</dbReference>
<evidence type="ECO:0000256" key="1">
    <source>
        <dbReference type="SAM" id="MobiDB-lite"/>
    </source>
</evidence>
<feature type="region of interest" description="Disordered" evidence="1">
    <location>
        <begin position="138"/>
        <end position="358"/>
    </location>
</feature>
<dbReference type="eggNOG" id="KOG4786">
    <property type="taxonomic scope" value="Eukaryota"/>
</dbReference>
<feature type="compositionally biased region" description="Polar residues" evidence="1">
    <location>
        <begin position="1276"/>
        <end position="1307"/>
    </location>
</feature>
<feature type="compositionally biased region" description="Low complexity" evidence="1">
    <location>
        <begin position="1308"/>
        <end position="1325"/>
    </location>
</feature>
<feature type="compositionally biased region" description="Low complexity" evidence="1">
    <location>
        <begin position="335"/>
        <end position="357"/>
    </location>
</feature>
<sequence>MEPIGGAKKKKKEKSRKSEFIQIRIPVAKAGSKKYTHVDWNELLRENGKQRDEEELRRFYDEDTLFMAKKLRETKSKSGKKIRVNLDEIQHMNRNCGYDMDDDFIDDTEAVDDTNFVSKKGGFYAGKGNVKDLQDLIEEEEESEDDDDDVIVPEVSKPKKKKIKEKTSTTTATSSDSEPEVVRMTGAPPTARMTGAPPSKRFRPSPPTKEPTPPPGIKAIDSPVVVKKKAPPPVPEVILSSTSSTSSDIICLDDEPPVKKKAPEVQKTSTSSEVNGVAMKNQNSMTTTMMAKKIIKQQEEMINNKKPSAVPSSSKTAPAGPTTPSKPDAALLTLSSSSSQSKPTTSQPPTSTKPVVSQTVQITSLFEKISKKGKSYRDKNLKTFDPETLSDIATIMESIRSLKKEKIDMGPVITTIAKSFGMTTEEVTKQVERAATIQKKPAEPLEKLKKPRDSEIDWKLSKTDLPHMEEPEIAMMTTIVGSWRSKKQLTNSMISGWLKEVREKKMNTDDARVSFYSAINKLPDVDDSTPQDNGLELPKHERSRKPRMFLHQWVYLSRKYVEMILPTLKKMTTEGLALKQLTAVNALKEGLKKQVSKYESAKAKEPTIQPFQFSYTEPILAAVAPYLEEMTDYALATRRLETVVTAIDGLHPPISEHVTLIQFYIEICRRLQKLSFLVVEEPMKKRLSDANEQIGKHQVVQTPKYQIKWPNGEEPSLRGLNRELHVYDKSILEIIGKSPPSNRSSISSISSNPLTSSTPSRPSTSVSKPSTSSAAAPATAPSTSFAPKIQNTSDDVAKRQQAMNQLVQTAEITDSKQFPLSDEILLLLTIAVYSSGVPLPNQMLMFKNLMQNVGQARLANAVAMHKARSSQKLTEKDHQKLFEFFGSLDKKLEQNKQEKINKIQEENQRKIEEKQRKEQEKQAEKERIEARKRDEKERKEKEKREEKERKEREIRENFERKRREEEDRIRARRELEQELEDKRRKKEAEEAVEKELERRAKLETERKIAEAKRAEERENQIKMMRAQQIQRRREDTPEVVVPTVVQPEIVQPVDILNAAQEAADIPIIEPNNIVKQEPEKPMSAFEKLASLRGRTMSADMKRGGDVGTQMGHVGHVPVSTNGIQNMQQSMGVIQNSPYLASQSATQQFFPTSSAPMTQPLQHLDPPVAIHQNSQNSQLPNQSFNSAPIPPMHQPVPRLQHQNPQLNHQAQMHLQQQQQQRLQHQNPNSMSSGAIFQGNGAEQREPNRRSMSMSQPQSSTFLNTQHQSPQTLQQQQFPINSYQSPIHQNSSMSNSSLMHTPHSNNSMVSQSPQFSSHPSPMSQQFHTPPSVGMLTHMNPSPMAQPNPSPLQHFNFPPTASSNYSPQRVAPQQQQQMHRQLSQQNLMMMQQQNPNNQHPMMHQNQLNHHNYPPQ</sequence>
<dbReference type="InterPro" id="IPR014840">
    <property type="entry name" value="HRD"/>
</dbReference>
<feature type="compositionally biased region" description="Acidic residues" evidence="1">
    <location>
        <begin position="138"/>
        <end position="151"/>
    </location>
</feature>
<evidence type="ECO:0000259" key="2">
    <source>
        <dbReference type="Pfam" id="PF08729"/>
    </source>
</evidence>
<dbReference type="Pfam" id="PF08729">
    <property type="entry name" value="HUN"/>
    <property type="match status" value="1"/>
</dbReference>
<feature type="compositionally biased region" description="Low complexity" evidence="1">
    <location>
        <begin position="1171"/>
        <end position="1185"/>
    </location>
</feature>
<evidence type="ECO:0000313" key="3">
    <source>
        <dbReference type="EMBL" id="EFO90104.1"/>
    </source>
</evidence>
<dbReference type="InParanoid" id="E3N921"/>
<dbReference type="Proteomes" id="UP000008281">
    <property type="component" value="Unassembled WGS sequence"/>
</dbReference>
<accession>E3N921</accession>